<evidence type="ECO:0000313" key="2">
    <source>
        <dbReference type="EMBL" id="MQL72972.1"/>
    </source>
</evidence>
<comment type="caution">
    <text evidence="2">The sequence shown here is derived from an EMBL/GenBank/DDBJ whole genome shotgun (WGS) entry which is preliminary data.</text>
</comment>
<feature type="compositionally biased region" description="Polar residues" evidence="1">
    <location>
        <begin position="105"/>
        <end position="118"/>
    </location>
</feature>
<evidence type="ECO:0000313" key="3">
    <source>
        <dbReference type="Proteomes" id="UP000652761"/>
    </source>
</evidence>
<gene>
    <name evidence="2" type="ORF">Taro_005321</name>
</gene>
<organism evidence="2 3">
    <name type="scientific">Colocasia esculenta</name>
    <name type="common">Wild taro</name>
    <name type="synonym">Arum esculentum</name>
    <dbReference type="NCBI Taxonomy" id="4460"/>
    <lineage>
        <taxon>Eukaryota</taxon>
        <taxon>Viridiplantae</taxon>
        <taxon>Streptophyta</taxon>
        <taxon>Embryophyta</taxon>
        <taxon>Tracheophyta</taxon>
        <taxon>Spermatophyta</taxon>
        <taxon>Magnoliopsida</taxon>
        <taxon>Liliopsida</taxon>
        <taxon>Araceae</taxon>
        <taxon>Aroideae</taxon>
        <taxon>Colocasieae</taxon>
        <taxon>Colocasia</taxon>
    </lineage>
</organism>
<reference evidence="2" key="1">
    <citation type="submission" date="2017-07" db="EMBL/GenBank/DDBJ databases">
        <title>Taro Niue Genome Assembly and Annotation.</title>
        <authorList>
            <person name="Atibalentja N."/>
            <person name="Keating K."/>
            <person name="Fields C.J."/>
        </authorList>
    </citation>
    <scope>NUCLEOTIDE SEQUENCE</scope>
    <source>
        <strain evidence="2">Niue_2</strain>
        <tissue evidence="2">Leaf</tissue>
    </source>
</reference>
<name>A0A843TKK9_COLES</name>
<dbReference type="EMBL" id="NMUH01000148">
    <property type="protein sequence ID" value="MQL72972.1"/>
    <property type="molecule type" value="Genomic_DNA"/>
</dbReference>
<keyword evidence="3" id="KW-1185">Reference proteome</keyword>
<accession>A0A843TKK9</accession>
<dbReference type="Proteomes" id="UP000652761">
    <property type="component" value="Unassembled WGS sequence"/>
</dbReference>
<evidence type="ECO:0000256" key="1">
    <source>
        <dbReference type="SAM" id="MobiDB-lite"/>
    </source>
</evidence>
<sequence length="199" mass="21117">MGGGQGSMMVAGVMVEDLLVDGLEGVTGLGVDEDKKVLEIREQLSGLLKRLGITLKSCDRDTQTMDFDLEMAIPALEVVGDRSGEARLDVPSSSRRKRAGKSRVANPTSYGDSSASCSETDEDAADSFALDNYNPLSGGSPPLCNREYGSSLQAAEVFLPEIGDDGPPPHNPFFGTAAMESDNTIFTFAELGLSTEQYP</sequence>
<feature type="region of interest" description="Disordered" evidence="1">
    <location>
        <begin position="84"/>
        <end position="123"/>
    </location>
</feature>
<proteinExistence type="predicted"/>
<protein>
    <submittedName>
        <fullName evidence="2">Uncharacterized protein</fullName>
    </submittedName>
</protein>
<dbReference type="AlphaFoldDB" id="A0A843TKK9"/>